<keyword evidence="7" id="KW-1185">Reference proteome</keyword>
<accession>A0ABS2GL81</accession>
<keyword evidence="6" id="KW-0969">Cilium</keyword>
<evidence type="ECO:0000256" key="3">
    <source>
        <dbReference type="ARBA" id="ARBA00023143"/>
    </source>
</evidence>
<keyword evidence="3 4" id="KW-0975">Bacterial flagellum</keyword>
<proteinExistence type="inferred from homology"/>
<evidence type="ECO:0000256" key="1">
    <source>
        <dbReference type="ARBA" id="ARBA00004117"/>
    </source>
</evidence>
<dbReference type="NCBIfam" id="TIGR00205">
    <property type="entry name" value="fliE"/>
    <property type="match status" value="1"/>
</dbReference>
<dbReference type="EMBL" id="JACSNR010000001">
    <property type="protein sequence ID" value="MBM6922288.1"/>
    <property type="molecule type" value="Genomic_DNA"/>
</dbReference>
<evidence type="ECO:0000256" key="2">
    <source>
        <dbReference type="ARBA" id="ARBA00009272"/>
    </source>
</evidence>
<evidence type="ECO:0000256" key="4">
    <source>
        <dbReference type="HAMAP-Rule" id="MF_00724"/>
    </source>
</evidence>
<dbReference type="Proteomes" id="UP000724149">
    <property type="component" value="Unassembled WGS sequence"/>
</dbReference>
<comment type="caution">
    <text evidence="6">The sequence shown here is derived from an EMBL/GenBank/DDBJ whole genome shotgun (WGS) entry which is preliminary data.</text>
</comment>
<gene>
    <name evidence="4 6" type="primary">fliE</name>
    <name evidence="6" type="ORF">H9X81_01085</name>
</gene>
<dbReference type="PANTHER" id="PTHR34653:SF1">
    <property type="entry name" value="FLAGELLAR HOOK-BASAL BODY COMPLEX PROTEIN FLIE"/>
    <property type="match status" value="1"/>
</dbReference>
<evidence type="ECO:0000313" key="7">
    <source>
        <dbReference type="Proteomes" id="UP000724149"/>
    </source>
</evidence>
<dbReference type="PANTHER" id="PTHR34653">
    <property type="match status" value="1"/>
</dbReference>
<dbReference type="Pfam" id="PF02049">
    <property type="entry name" value="FliE"/>
    <property type="match status" value="1"/>
</dbReference>
<evidence type="ECO:0000313" key="6">
    <source>
        <dbReference type="EMBL" id="MBM6922288.1"/>
    </source>
</evidence>
<sequence>MYIVPLSNLPTVQSGSAGETSAQSGGLPFREVMQQAVQSLQESQQAAAQDTYDLAYGNSADLHTIMIHSAMETTAVETVVQLTSRAVSAYKEIMQMQI</sequence>
<protein>
    <recommendedName>
        <fullName evidence="4 5">Flagellar hook-basal body complex protein FliE</fullName>
    </recommendedName>
</protein>
<dbReference type="HAMAP" id="MF_00724">
    <property type="entry name" value="FliE"/>
    <property type="match status" value="1"/>
</dbReference>
<reference evidence="6 7" key="1">
    <citation type="journal article" date="2021" name="Sci. Rep.">
        <title>The distribution of antibiotic resistance genes in chicken gut microbiota commensals.</title>
        <authorList>
            <person name="Juricova H."/>
            <person name="Matiasovicova J."/>
            <person name="Kubasova T."/>
            <person name="Cejkova D."/>
            <person name="Rychlik I."/>
        </authorList>
    </citation>
    <scope>NUCLEOTIDE SEQUENCE [LARGE SCALE GENOMIC DNA]</scope>
    <source>
        <strain evidence="6 7">An564</strain>
    </source>
</reference>
<keyword evidence="6" id="KW-0282">Flagellum</keyword>
<dbReference type="PRINTS" id="PR01006">
    <property type="entry name" value="FLGHOOKFLIE"/>
</dbReference>
<dbReference type="InterPro" id="IPR001624">
    <property type="entry name" value="FliE"/>
</dbReference>
<comment type="similarity">
    <text evidence="2 4">Belongs to the FliE family.</text>
</comment>
<organism evidence="6 7">
    <name type="scientific">Hydrogenoanaerobacterium saccharovorans</name>
    <dbReference type="NCBI Taxonomy" id="474960"/>
    <lineage>
        <taxon>Bacteria</taxon>
        <taxon>Bacillati</taxon>
        <taxon>Bacillota</taxon>
        <taxon>Clostridia</taxon>
        <taxon>Eubacteriales</taxon>
        <taxon>Oscillospiraceae</taxon>
        <taxon>Hydrogenoanaerobacterium</taxon>
    </lineage>
</organism>
<keyword evidence="6" id="KW-0966">Cell projection</keyword>
<name>A0ABS2GL81_9FIRM</name>
<comment type="subcellular location">
    <subcellularLocation>
        <location evidence="1 4">Bacterial flagellum basal body</location>
    </subcellularLocation>
</comment>
<evidence type="ECO:0000256" key="5">
    <source>
        <dbReference type="NCBIfam" id="TIGR00205"/>
    </source>
</evidence>